<feature type="non-terminal residue" evidence="1">
    <location>
        <position position="127"/>
    </location>
</feature>
<dbReference type="AlphaFoldDB" id="A0A382VWJ7"/>
<organism evidence="1">
    <name type="scientific">marine metagenome</name>
    <dbReference type="NCBI Taxonomy" id="408172"/>
    <lineage>
        <taxon>unclassified sequences</taxon>
        <taxon>metagenomes</taxon>
        <taxon>ecological metagenomes</taxon>
    </lineage>
</organism>
<dbReference type="PROSITE" id="PS51257">
    <property type="entry name" value="PROKAR_LIPOPROTEIN"/>
    <property type="match status" value="1"/>
</dbReference>
<evidence type="ECO:0000313" key="1">
    <source>
        <dbReference type="EMBL" id="SVD50760.1"/>
    </source>
</evidence>
<reference evidence="1" key="1">
    <citation type="submission" date="2018-05" db="EMBL/GenBank/DDBJ databases">
        <authorList>
            <person name="Lanie J.A."/>
            <person name="Ng W.-L."/>
            <person name="Kazmierczak K.M."/>
            <person name="Andrzejewski T.M."/>
            <person name="Davidsen T.M."/>
            <person name="Wayne K.J."/>
            <person name="Tettelin H."/>
            <person name="Glass J.I."/>
            <person name="Rusch D."/>
            <person name="Podicherti R."/>
            <person name="Tsui H.-C.T."/>
            <person name="Winkler M.E."/>
        </authorList>
    </citation>
    <scope>NUCLEOTIDE SEQUENCE</scope>
</reference>
<sequence>MRLSLKILLTLSLLFLISCSASYEKLSNGTFIHPTEFSKHLLEAYKIKADFEAIEMHDWNSAKLYSEKALAAIEGKKILPQRISYWKIEPAKRFDIIKGYNNLMTIYNDALILDPYNLAKAISSLDC</sequence>
<dbReference type="EMBL" id="UINC01155104">
    <property type="protein sequence ID" value="SVD50760.1"/>
    <property type="molecule type" value="Genomic_DNA"/>
</dbReference>
<proteinExistence type="predicted"/>
<protein>
    <submittedName>
        <fullName evidence="1">Uncharacterized protein</fullName>
    </submittedName>
</protein>
<gene>
    <name evidence="1" type="ORF">METZ01_LOCUS403614</name>
</gene>
<accession>A0A382VWJ7</accession>
<name>A0A382VWJ7_9ZZZZ</name>